<dbReference type="InterPro" id="IPR035914">
    <property type="entry name" value="Sperma_CUB_dom_sf"/>
</dbReference>
<feature type="chain" id="PRO_5012745353" evidence="5">
    <location>
        <begin position="23"/>
        <end position="545"/>
    </location>
</feature>
<dbReference type="PROSITE" id="PS01180">
    <property type="entry name" value="CUB"/>
    <property type="match status" value="1"/>
</dbReference>
<dbReference type="RefSeq" id="XP_017313603.1">
    <property type="nucleotide sequence ID" value="XM_017458114.3"/>
</dbReference>
<organism evidence="7 8">
    <name type="scientific">Ictalurus punctatus</name>
    <name type="common">Channel catfish</name>
    <name type="synonym">Silurus punctatus</name>
    <dbReference type="NCBI Taxonomy" id="7998"/>
    <lineage>
        <taxon>Eukaryota</taxon>
        <taxon>Metazoa</taxon>
        <taxon>Chordata</taxon>
        <taxon>Craniata</taxon>
        <taxon>Vertebrata</taxon>
        <taxon>Euteleostomi</taxon>
        <taxon>Actinopterygii</taxon>
        <taxon>Neopterygii</taxon>
        <taxon>Teleostei</taxon>
        <taxon>Ostariophysi</taxon>
        <taxon>Siluriformes</taxon>
        <taxon>Ictaluridae</taxon>
        <taxon>Ictalurus</taxon>
    </lineage>
</organism>
<evidence type="ECO:0000313" key="7">
    <source>
        <dbReference type="Proteomes" id="UP000221080"/>
    </source>
</evidence>
<dbReference type="InterPro" id="IPR000859">
    <property type="entry name" value="CUB_dom"/>
</dbReference>
<name>A0A2D0Q4G3_ICTPU</name>
<keyword evidence="4" id="KW-0472">Membrane</keyword>
<keyword evidence="5" id="KW-0732">Signal</keyword>
<evidence type="ECO:0000256" key="4">
    <source>
        <dbReference type="SAM" id="Phobius"/>
    </source>
</evidence>
<reference evidence="8" key="2">
    <citation type="submission" date="2025-08" db="UniProtKB">
        <authorList>
            <consortium name="RefSeq"/>
        </authorList>
    </citation>
    <scope>IDENTIFICATION</scope>
    <source>
        <tissue evidence="8">Blood</tissue>
    </source>
</reference>
<feature type="signal peptide" evidence="5">
    <location>
        <begin position="1"/>
        <end position="22"/>
    </location>
</feature>
<dbReference type="AlphaFoldDB" id="A0A2D0Q4G3"/>
<dbReference type="KEGG" id="ipu:108259009"/>
<evidence type="ECO:0000256" key="3">
    <source>
        <dbReference type="SAM" id="MobiDB-lite"/>
    </source>
</evidence>
<evidence type="ECO:0000259" key="6">
    <source>
        <dbReference type="PROSITE" id="PS01180"/>
    </source>
</evidence>
<sequence>MHRRYLLCKLCALLLIHVEAVAKCQMVNEHDAPMSAGSRQQNAFYALRSCHQILHGDRGEFFSPDYLCSNPALWCNWTIQVQPGKRVQVYLEDLTPEHVCHLKTDQIHLDESPVSAGERRILERCWRSSMYTSVSNTVHVVQLIRPNLNPPHRGFYGAYQAFGLPETPGLNEDISEDQGVEMEADDAVTKFPIKTSFSNELEGNGEDVHVEHTGVSHSINPQLNEIPTVTTGSFREIRKIRGGAKNQEEPFPGALPQDDVDDEETDELVSVPTEIPSWISVEKYTPMFDDGPHTLAPTHTTHSTSTSTVTTRTQSTKKRALKRKQSTATAAVKKNELTHFTQVSTQTPDEPAEAKMAEPSAPLVEDVGAVSMEMLKIDGALTLPAASGEHVGGLVENRTNGTKRTHGIKVKSLPAQNFILATEPPPFPGDCSKLLAPTLLYTVCFLLCFFIALLMVALGVMYRRYHHGTFLPRCQHSSSSSFTDNDINNNPNSGSGNGGSTSRSLPPPPPLHLAGGARDLPLLRFSPLSPPDGFEGKPQKENDTL</sequence>
<keyword evidence="4" id="KW-0812">Transmembrane</keyword>
<evidence type="ECO:0000256" key="1">
    <source>
        <dbReference type="ARBA" id="ARBA00023157"/>
    </source>
</evidence>
<comment type="caution">
    <text evidence="2">Lacks conserved residue(s) required for the propagation of feature annotation.</text>
</comment>
<dbReference type="Gene3D" id="2.60.120.290">
    <property type="entry name" value="Spermadhesin, CUB domain"/>
    <property type="match status" value="1"/>
</dbReference>
<feature type="region of interest" description="Disordered" evidence="3">
    <location>
        <begin position="242"/>
        <end position="261"/>
    </location>
</feature>
<proteinExistence type="predicted"/>
<feature type="compositionally biased region" description="Low complexity" evidence="3">
    <location>
        <begin position="296"/>
        <end position="314"/>
    </location>
</feature>
<feature type="domain" description="CUB" evidence="6">
    <location>
        <begin position="50"/>
        <end position="162"/>
    </location>
</feature>
<evidence type="ECO:0000256" key="5">
    <source>
        <dbReference type="SAM" id="SignalP"/>
    </source>
</evidence>
<feature type="region of interest" description="Disordered" evidence="3">
    <location>
        <begin position="296"/>
        <end position="318"/>
    </location>
</feature>
<gene>
    <name evidence="8" type="primary">zgc:66455</name>
</gene>
<reference evidence="7" key="1">
    <citation type="journal article" date="2016" name="Nat. Commun.">
        <title>The channel catfish genome sequence provides insights into the evolution of scale formation in teleosts.</title>
        <authorList>
            <person name="Liu Z."/>
            <person name="Liu S."/>
            <person name="Yao J."/>
            <person name="Bao L."/>
            <person name="Zhang J."/>
            <person name="Li Y."/>
            <person name="Jiang C."/>
            <person name="Sun L."/>
            <person name="Wang R."/>
            <person name="Zhang Y."/>
            <person name="Zhou T."/>
            <person name="Zeng Q."/>
            <person name="Fu Q."/>
            <person name="Gao S."/>
            <person name="Li N."/>
            <person name="Koren S."/>
            <person name="Jiang Y."/>
            <person name="Zimin A."/>
            <person name="Xu P."/>
            <person name="Phillippy A.M."/>
            <person name="Geng X."/>
            <person name="Song L."/>
            <person name="Sun F."/>
            <person name="Li C."/>
            <person name="Wang X."/>
            <person name="Chen A."/>
            <person name="Jin Y."/>
            <person name="Yuan Z."/>
            <person name="Yang Y."/>
            <person name="Tan S."/>
            <person name="Peatman E."/>
            <person name="Lu J."/>
            <person name="Qin Z."/>
            <person name="Dunham R."/>
            <person name="Li Z."/>
            <person name="Sonstegard T."/>
            <person name="Feng J."/>
            <person name="Danzmann R.G."/>
            <person name="Schroeder S."/>
            <person name="Scheffler B."/>
            <person name="Duke M.V."/>
            <person name="Ballard L."/>
            <person name="Kucuktas H."/>
            <person name="Kaltenboeck L."/>
            <person name="Liu H."/>
            <person name="Armbruster J."/>
            <person name="Xie Y."/>
            <person name="Kirby M.L."/>
            <person name="Tian Y."/>
            <person name="Flanagan M.E."/>
            <person name="Mu W."/>
            <person name="Waldbieser G.C."/>
        </authorList>
    </citation>
    <scope>NUCLEOTIDE SEQUENCE [LARGE SCALE GENOMIC DNA]</scope>
    <source>
        <strain evidence="7">SDA103</strain>
    </source>
</reference>
<feature type="compositionally biased region" description="Low complexity" evidence="3">
    <location>
        <begin position="518"/>
        <end position="527"/>
    </location>
</feature>
<keyword evidence="7" id="KW-1185">Reference proteome</keyword>
<keyword evidence="1" id="KW-1015">Disulfide bond</keyword>
<dbReference type="SUPFAM" id="SSF49854">
    <property type="entry name" value="Spermadhesin, CUB domain"/>
    <property type="match status" value="1"/>
</dbReference>
<dbReference type="Proteomes" id="UP000221080">
    <property type="component" value="Chromosome 26"/>
</dbReference>
<evidence type="ECO:0000313" key="8">
    <source>
        <dbReference type="RefSeq" id="XP_017313603.1"/>
    </source>
</evidence>
<feature type="region of interest" description="Disordered" evidence="3">
    <location>
        <begin position="475"/>
        <end position="545"/>
    </location>
</feature>
<dbReference type="GeneID" id="108259009"/>
<keyword evidence="4" id="KW-1133">Transmembrane helix</keyword>
<feature type="transmembrane region" description="Helical" evidence="4">
    <location>
        <begin position="439"/>
        <end position="462"/>
    </location>
</feature>
<feature type="compositionally biased region" description="Basic and acidic residues" evidence="3">
    <location>
        <begin position="534"/>
        <end position="545"/>
    </location>
</feature>
<feature type="compositionally biased region" description="Polar residues" evidence="3">
    <location>
        <begin position="475"/>
        <end position="487"/>
    </location>
</feature>
<dbReference type="OrthoDB" id="2015116at2759"/>
<accession>A0A2D0Q4G3</accession>
<feature type="compositionally biased region" description="Low complexity" evidence="3">
    <location>
        <begin position="488"/>
        <end position="504"/>
    </location>
</feature>
<evidence type="ECO:0000256" key="2">
    <source>
        <dbReference type="PROSITE-ProRule" id="PRU00059"/>
    </source>
</evidence>
<protein>
    <submittedName>
        <fullName evidence="8">Uncharacterized protein zgc:66455 isoform X1</fullName>
    </submittedName>
</protein>